<dbReference type="Pfam" id="PF04082">
    <property type="entry name" value="Fungal_trans"/>
    <property type="match status" value="1"/>
</dbReference>
<sequence length="668" mass="74085">MRSGARPCSYEANSFLPPQQHDTHRQVNEFGVTEAATARSTGSSYIRQPTTLSHPPSLTDGSTDGSTFESPPLTYNAKSDSTKTGSREDQSYKSKPDRGQYLISILTPDIYTTSSRIGGTFYIHREPSLSDESTAIPRSITHKARSFGQSHWINMISLFEDTCEIVEPYLRSETSATFSNIEKCKALAKAIKLQRAPTECSTPSANIPSKTLSDELVDCYLKTTESIYRILHIPSFRREYEALFLPETEPRFNVAFLVQVKLVLAIGAVTYDERFSLRVAAIRWVYEAQAWFSEPKFKSRIDIQSLQSHILLLFAQEMVGIGGDPMWVSAGAIVRKAIYMGLHRDPENTPTTTTFLAEMRRRIWNTILEICLQSSLTSGGPPLFSLDDFDTKSPGNFDDEQLEDARLAIVNFLNSLHSSRTYEETLRLDAGLRAAYKTLCGTIQRYIIGSSSFPPRFELRALDLIMHRYLLSLHTALKIWHTACLPSPLVATQSDECITSSARDDLTTLTICSSGFYRTVVLQAALLIAVELKEQLQEGKGLGPAILRQDLFSVLMDAKAWSLKCIQAGETNIKGYLLTCVIVAHVEALLKDPTKDLIAKLLVNAIEDASAKSLSILDGMEIPNQAENPVGGLSEILLHNVNEMADDWGFMVAGSIFDLDSGGDTMGL</sequence>
<evidence type="ECO:0000256" key="4">
    <source>
        <dbReference type="ARBA" id="ARBA00023125"/>
    </source>
</evidence>
<dbReference type="GO" id="GO:0000978">
    <property type="term" value="F:RNA polymerase II cis-regulatory region sequence-specific DNA binding"/>
    <property type="evidence" value="ECO:0007669"/>
    <property type="project" value="TreeGrafter"/>
</dbReference>
<keyword evidence="1" id="KW-0479">Metal-binding</keyword>
<dbReference type="SMART" id="SM00906">
    <property type="entry name" value="Fungal_trans"/>
    <property type="match status" value="1"/>
</dbReference>
<evidence type="ECO:0000256" key="6">
    <source>
        <dbReference type="ARBA" id="ARBA00023242"/>
    </source>
</evidence>
<dbReference type="GO" id="GO:0008270">
    <property type="term" value="F:zinc ion binding"/>
    <property type="evidence" value="ECO:0007669"/>
    <property type="project" value="InterPro"/>
</dbReference>
<organism evidence="9 10">
    <name type="scientific">Arthroderma otae (strain ATCC MYA-4605 / CBS 113480)</name>
    <name type="common">Microsporum canis</name>
    <dbReference type="NCBI Taxonomy" id="554155"/>
    <lineage>
        <taxon>Eukaryota</taxon>
        <taxon>Fungi</taxon>
        <taxon>Dikarya</taxon>
        <taxon>Ascomycota</taxon>
        <taxon>Pezizomycotina</taxon>
        <taxon>Eurotiomycetes</taxon>
        <taxon>Eurotiomycetidae</taxon>
        <taxon>Onygenales</taxon>
        <taxon>Arthrodermataceae</taxon>
        <taxon>Microsporum</taxon>
    </lineage>
</organism>
<dbReference type="RefSeq" id="XP_002847309.1">
    <property type="nucleotide sequence ID" value="XM_002847263.1"/>
</dbReference>
<accession>C5FQS4</accession>
<dbReference type="HOGENOM" id="CLU_007091_3_1_1"/>
<dbReference type="CDD" id="cd12148">
    <property type="entry name" value="fungal_TF_MHR"/>
    <property type="match status" value="1"/>
</dbReference>
<evidence type="ECO:0000256" key="1">
    <source>
        <dbReference type="ARBA" id="ARBA00022723"/>
    </source>
</evidence>
<protein>
    <submittedName>
        <fullName evidence="9">C6 zinc finger domain-containing protein</fullName>
    </submittedName>
</protein>
<evidence type="ECO:0000313" key="10">
    <source>
        <dbReference type="Proteomes" id="UP000002035"/>
    </source>
</evidence>
<evidence type="ECO:0000256" key="7">
    <source>
        <dbReference type="SAM" id="MobiDB-lite"/>
    </source>
</evidence>
<keyword evidence="4" id="KW-0238">DNA-binding</keyword>
<keyword evidence="3" id="KW-0805">Transcription regulation</keyword>
<dbReference type="InterPro" id="IPR051430">
    <property type="entry name" value="Fungal_TF_Env_Response"/>
</dbReference>
<keyword evidence="2" id="KW-0862">Zinc</keyword>
<dbReference type="GO" id="GO:0001228">
    <property type="term" value="F:DNA-binding transcription activator activity, RNA polymerase II-specific"/>
    <property type="evidence" value="ECO:0007669"/>
    <property type="project" value="TreeGrafter"/>
</dbReference>
<dbReference type="OrthoDB" id="4337792at2759"/>
<dbReference type="PANTHER" id="PTHR31944">
    <property type="entry name" value="HEME-RESPONSIVE ZINC FINGER TRANSCRIPTION FACTOR HAP1"/>
    <property type="match status" value="1"/>
</dbReference>
<name>C5FQS4_ARTOC</name>
<dbReference type="VEuPathDB" id="FungiDB:MCYG_05046"/>
<feature type="domain" description="Xylanolytic transcriptional activator regulatory" evidence="8">
    <location>
        <begin position="326"/>
        <end position="400"/>
    </location>
</feature>
<feature type="region of interest" description="Disordered" evidence="7">
    <location>
        <begin position="1"/>
        <end position="95"/>
    </location>
</feature>
<dbReference type="OMA" id="TWISEPE"/>
<dbReference type="PANTHER" id="PTHR31944:SF131">
    <property type="entry name" value="HEME-RESPONSIVE ZINC FINGER TRANSCRIPTION FACTOR HAP1"/>
    <property type="match status" value="1"/>
</dbReference>
<reference evidence="10" key="1">
    <citation type="journal article" date="2012" name="MBio">
        <title>Comparative genome analysis of Trichophyton rubrum and related dermatophytes reveals candidate genes involved in infection.</title>
        <authorList>
            <person name="Martinez D.A."/>
            <person name="Oliver B.G."/>
            <person name="Graeser Y."/>
            <person name="Goldberg J.M."/>
            <person name="Li W."/>
            <person name="Martinez-Rossi N.M."/>
            <person name="Monod M."/>
            <person name="Shelest E."/>
            <person name="Barton R.C."/>
            <person name="Birch E."/>
            <person name="Brakhage A.A."/>
            <person name="Chen Z."/>
            <person name="Gurr S.J."/>
            <person name="Heiman D."/>
            <person name="Heitman J."/>
            <person name="Kosti I."/>
            <person name="Rossi A."/>
            <person name="Saif S."/>
            <person name="Samalova M."/>
            <person name="Saunders C.W."/>
            <person name="Shea T."/>
            <person name="Summerbell R.C."/>
            <person name="Xu J."/>
            <person name="Young S."/>
            <person name="Zeng Q."/>
            <person name="Birren B.W."/>
            <person name="Cuomo C.A."/>
            <person name="White T.C."/>
        </authorList>
    </citation>
    <scope>NUCLEOTIDE SEQUENCE [LARGE SCALE GENOMIC DNA]</scope>
    <source>
        <strain evidence="10">ATCC MYA-4605 / CBS 113480</strain>
    </source>
</reference>
<dbReference type="eggNOG" id="ENOG502SJVT">
    <property type="taxonomic scope" value="Eukaryota"/>
</dbReference>
<dbReference type="GO" id="GO:0005634">
    <property type="term" value="C:nucleus"/>
    <property type="evidence" value="ECO:0007669"/>
    <property type="project" value="TreeGrafter"/>
</dbReference>
<feature type="compositionally biased region" description="Basic and acidic residues" evidence="7">
    <location>
        <begin position="85"/>
        <end position="95"/>
    </location>
</feature>
<evidence type="ECO:0000256" key="5">
    <source>
        <dbReference type="ARBA" id="ARBA00023163"/>
    </source>
</evidence>
<evidence type="ECO:0000259" key="8">
    <source>
        <dbReference type="SMART" id="SM00906"/>
    </source>
</evidence>
<gene>
    <name evidence="9" type="ORF">MCYG_05046</name>
</gene>
<dbReference type="GO" id="GO:0006351">
    <property type="term" value="P:DNA-templated transcription"/>
    <property type="evidence" value="ECO:0007669"/>
    <property type="project" value="InterPro"/>
</dbReference>
<keyword evidence="5" id="KW-0804">Transcription</keyword>
<keyword evidence="6" id="KW-0539">Nucleus</keyword>
<proteinExistence type="predicted"/>
<dbReference type="AlphaFoldDB" id="C5FQS4"/>
<feature type="compositionally biased region" description="Polar residues" evidence="7">
    <location>
        <begin position="38"/>
        <end position="69"/>
    </location>
</feature>
<evidence type="ECO:0000256" key="2">
    <source>
        <dbReference type="ARBA" id="ARBA00022833"/>
    </source>
</evidence>
<evidence type="ECO:0000256" key="3">
    <source>
        <dbReference type="ARBA" id="ARBA00023015"/>
    </source>
</evidence>
<keyword evidence="10" id="KW-1185">Reference proteome</keyword>
<dbReference type="InterPro" id="IPR007219">
    <property type="entry name" value="XnlR_reg_dom"/>
</dbReference>
<dbReference type="STRING" id="554155.C5FQS4"/>
<evidence type="ECO:0000313" key="9">
    <source>
        <dbReference type="EMBL" id="EEQ32227.1"/>
    </source>
</evidence>
<dbReference type="GeneID" id="9226164"/>
<dbReference type="Proteomes" id="UP000002035">
    <property type="component" value="Unassembled WGS sequence"/>
</dbReference>
<dbReference type="EMBL" id="DS995704">
    <property type="protein sequence ID" value="EEQ32227.1"/>
    <property type="molecule type" value="Genomic_DNA"/>
</dbReference>